<reference evidence="3 4" key="2">
    <citation type="journal article" date="2011" name="Genome Res.">
        <title>Chromosome and gene copy number variation allow major structural change between species and strains of Leishmania.</title>
        <authorList>
            <person name="Rogers M.B."/>
            <person name="Hilley J.D."/>
            <person name="Dickens N.J."/>
            <person name="Wilkes J."/>
            <person name="Bates P.A."/>
            <person name="Depledge D.P."/>
            <person name="Harris D."/>
            <person name="Her Y."/>
            <person name="Herzyk P."/>
            <person name="Imamura H."/>
            <person name="Otto T.D."/>
            <person name="Sanders M."/>
            <person name="Seeger K."/>
            <person name="Dujardin J.C."/>
            <person name="Berriman M."/>
            <person name="Smith D.F."/>
            <person name="Hertz-Fowler C."/>
            <person name="Mottram J.C."/>
        </authorList>
    </citation>
    <scope>NUCLEOTIDE SEQUENCE [LARGE SCALE GENOMIC DNA]</scope>
    <source>
        <strain evidence="4">MHOM/IL/81/Friedlin</strain>
    </source>
</reference>
<dbReference type="EMBL" id="FR796423">
    <property type="protein sequence ID" value="CBZ12156.1"/>
    <property type="molecule type" value="Genomic_DNA"/>
</dbReference>
<dbReference type="Proteomes" id="UP000000542">
    <property type="component" value="Chromosome 27"/>
</dbReference>
<dbReference type="InterPro" id="IPR029060">
    <property type="entry name" value="PIN-like_dom_sf"/>
</dbReference>
<dbReference type="GO" id="GO:0003723">
    <property type="term" value="F:RNA binding"/>
    <property type="evidence" value="ECO:0000318"/>
    <property type="project" value="GO_Central"/>
</dbReference>
<accession>E9AD71</accession>
<dbReference type="HOGENOM" id="CLU_520268_0_0_1"/>
<feature type="compositionally biased region" description="Basic and acidic residues" evidence="1">
    <location>
        <begin position="554"/>
        <end position="571"/>
    </location>
</feature>
<dbReference type="VEuPathDB" id="TriTrypDB:LmjF.27.0940"/>
<dbReference type="InterPro" id="IPR004859">
    <property type="entry name" value="Xrn1_N"/>
</dbReference>
<dbReference type="GO" id="GO:0000956">
    <property type="term" value="P:nuclear-transcribed mRNA catabolic process"/>
    <property type="evidence" value="ECO:0000318"/>
    <property type="project" value="GO_Central"/>
</dbReference>
<dbReference type="STRING" id="5664.E9AD71"/>
<evidence type="ECO:0000256" key="1">
    <source>
        <dbReference type="SAM" id="MobiDB-lite"/>
    </source>
</evidence>
<dbReference type="VEuPathDB" id="TriTrypDB:LMJFC_270016000"/>
<reference evidence="3 4" key="1">
    <citation type="journal article" date="2005" name="Science">
        <title>The genome of the kinetoplastid parasite, Leishmania major.</title>
        <authorList>
            <person name="Ivens A.C."/>
            <person name="Peacock C.S."/>
            <person name="Worthey E.A."/>
            <person name="Murphy L."/>
            <person name="Aggarwal G."/>
            <person name="Berriman M."/>
            <person name="Sisk E."/>
            <person name="Rajandream M.A."/>
            <person name="Adlem E."/>
            <person name="Aert R."/>
            <person name="Anupama A."/>
            <person name="Apostolou Z."/>
            <person name="Attipoe P."/>
            <person name="Bason N."/>
            <person name="Bauser C."/>
            <person name="Beck A."/>
            <person name="Beverley S.M."/>
            <person name="Bianchettin G."/>
            <person name="Borzym K."/>
            <person name="Bothe G."/>
            <person name="Bruschi C.V."/>
            <person name="Collins M."/>
            <person name="Cadag E."/>
            <person name="Ciarloni L."/>
            <person name="Clayton C."/>
            <person name="Coulson R.M."/>
            <person name="Cronin A."/>
            <person name="Cruz A.K."/>
            <person name="Davies R.M."/>
            <person name="De Gaudenzi J."/>
            <person name="Dobson D.E."/>
            <person name="Duesterhoeft A."/>
            <person name="Fazelina G."/>
            <person name="Fosker N."/>
            <person name="Frasch A.C."/>
            <person name="Fraser A."/>
            <person name="Fuchs M."/>
            <person name="Gabel C."/>
            <person name="Goble A."/>
            <person name="Goffeau A."/>
            <person name="Harris D."/>
            <person name="Hertz-Fowler C."/>
            <person name="Hilbert H."/>
            <person name="Horn D."/>
            <person name="Huang Y."/>
            <person name="Klages S."/>
            <person name="Knights A."/>
            <person name="Kube M."/>
            <person name="Larke N."/>
            <person name="Litvin L."/>
            <person name="Lord A."/>
            <person name="Louie T."/>
            <person name="Marra M."/>
            <person name="Masuy D."/>
            <person name="Matthews K."/>
            <person name="Michaeli S."/>
            <person name="Mottram J.C."/>
            <person name="Muller-Auer S."/>
            <person name="Munden H."/>
            <person name="Nelson S."/>
            <person name="Norbertczak H."/>
            <person name="Oliver K."/>
            <person name="O'neil S."/>
            <person name="Pentony M."/>
            <person name="Pohl T.M."/>
            <person name="Price C."/>
            <person name="Purnelle B."/>
            <person name="Quail M.A."/>
            <person name="Rabbinowitsch E."/>
            <person name="Reinhardt R."/>
            <person name="Rieger M."/>
            <person name="Rinta J."/>
            <person name="Robben J."/>
            <person name="Robertson L."/>
            <person name="Ruiz J.C."/>
            <person name="Rutter S."/>
            <person name="Saunders D."/>
            <person name="Schafer M."/>
            <person name="Schein J."/>
            <person name="Schwartz D.C."/>
            <person name="Seeger K."/>
            <person name="Seyler A."/>
            <person name="Sharp S."/>
            <person name="Shin H."/>
            <person name="Sivam D."/>
            <person name="Squares R."/>
            <person name="Squares S."/>
            <person name="Tosato V."/>
            <person name="Vogt C."/>
            <person name="Volckaert G."/>
            <person name="Wambutt R."/>
            <person name="Warren T."/>
            <person name="Wedler H."/>
            <person name="Woodward J."/>
            <person name="Zhou S."/>
            <person name="Zimmermann W."/>
            <person name="Smith D.F."/>
            <person name="Blackwell J.M."/>
            <person name="Stuart K.D."/>
            <person name="Barrell B."/>
            <person name="Myler P.J."/>
        </authorList>
    </citation>
    <scope>NUCLEOTIDE SEQUENCE [LARGE SCALE GENOMIC DNA]</scope>
    <source>
        <strain evidence="4">MHOM/IL/81/Friedlin</strain>
    </source>
</reference>
<feature type="region of interest" description="Disordered" evidence="1">
    <location>
        <begin position="549"/>
        <end position="585"/>
    </location>
</feature>
<dbReference type="PANTHER" id="PTHR12341:SF41">
    <property type="entry name" value="5'-3' EXORIBONUCLEASE 2"/>
    <property type="match status" value="1"/>
</dbReference>
<dbReference type="GO" id="GO:0005634">
    <property type="term" value="C:nucleus"/>
    <property type="evidence" value="ECO:0000318"/>
    <property type="project" value="GO_Central"/>
</dbReference>
<protein>
    <recommendedName>
        <fullName evidence="2">Xrn1 N-terminal domain-containing protein</fullName>
    </recommendedName>
</protein>
<dbReference type="InParanoid" id="E9AD71"/>
<feature type="compositionally biased region" description="Acidic residues" evidence="1">
    <location>
        <begin position="572"/>
        <end position="585"/>
    </location>
</feature>
<organism evidence="3 4">
    <name type="scientific">Leishmania major</name>
    <dbReference type="NCBI Taxonomy" id="5664"/>
    <lineage>
        <taxon>Eukaryota</taxon>
        <taxon>Discoba</taxon>
        <taxon>Euglenozoa</taxon>
        <taxon>Kinetoplastea</taxon>
        <taxon>Metakinetoplastina</taxon>
        <taxon>Trypanosomatida</taxon>
        <taxon>Trypanosomatidae</taxon>
        <taxon>Leishmaniinae</taxon>
        <taxon>Leishmania</taxon>
    </lineage>
</organism>
<feature type="region of interest" description="Disordered" evidence="1">
    <location>
        <begin position="97"/>
        <end position="119"/>
    </location>
</feature>
<dbReference type="PANTHER" id="PTHR12341">
    <property type="entry name" value="5'-&gt;3' EXORIBONUCLEASE"/>
    <property type="match status" value="1"/>
</dbReference>
<dbReference type="InterPro" id="IPR027073">
    <property type="entry name" value="5_3_exoribonuclease"/>
</dbReference>
<dbReference type="GeneID" id="12982684"/>
<keyword evidence="4" id="KW-1185">Reference proteome</keyword>
<proteinExistence type="predicted"/>
<dbReference type="VEuPathDB" id="TriTrypDB:LMJLV39_270015100"/>
<dbReference type="SMR" id="E9AD71"/>
<sequence>MGVKGLWSYVEHHSIQYAFPNKNARADCYAVNPRHLLVDMNAVLHMAYDSTRPTTAATLRAVVAKMDELLTRVRARDTLVLVYDGVAPIAKLKTQKERRNSLSVHPPRPAKTVASSKGSGNGSIRVSPWYTCDPVLGEVPLHREEILCGAEFVLACEEYITTYLQQRKAHYSWAKLIVSGCCEPGEGEVKISALLRRLWAETVADGSYSQDDVVTMVGNDSDLILVAMVAVPYSYYTLIDPFDLSLTSLRELMNHWSQAVPNPPLPAELLPSYRIDFVFLMLLSGDDYYKGIGGDSVALWRRYRHLRVNEGYFRRALISGRHLELDVEFLRAVLTRSGSMATQLLRVPRNKRKTAKVLLRGGGGGGGGGAKEGTQLLAAALWSLRSYVFGRCPDYGFFPHQEGLPSVGSLRAAAHARGLSRKVDSGAAEGAANAETADTGKVEEVTRPVGPVFAPLEQCIAVLGIRGRFSAELARAIRASTKDDGHRLTTSTSIGLLTENVKSVMASVDTTQLTEAERRLSHCPTAGAEDEDAGAFMRLAAILSRKAAPAAVEGAKRPNQSDEAHQVRTEYSDGEDDEDDEAAAA</sequence>
<evidence type="ECO:0000313" key="3">
    <source>
        <dbReference type="EMBL" id="CBZ12156.1"/>
    </source>
</evidence>
<dbReference type="OMA" id="HREEILC"/>
<evidence type="ECO:0000259" key="2">
    <source>
        <dbReference type="Pfam" id="PF03159"/>
    </source>
</evidence>
<dbReference type="Pfam" id="PF03159">
    <property type="entry name" value="XRN_N"/>
    <property type="match status" value="1"/>
</dbReference>
<dbReference type="GO" id="GO:0005737">
    <property type="term" value="C:cytoplasm"/>
    <property type="evidence" value="ECO:0000266"/>
    <property type="project" value="GeneDB"/>
</dbReference>
<evidence type="ECO:0000313" key="4">
    <source>
        <dbReference type="Proteomes" id="UP000000542"/>
    </source>
</evidence>
<dbReference type="KEGG" id="lma:LMJF_27_0940"/>
<dbReference type="VEuPathDB" id="TriTrypDB:LMJSD75_270015100"/>
<name>E9AD71_LEIMA</name>
<dbReference type="GO" id="GO:0004534">
    <property type="term" value="F:5'-3' RNA exonuclease activity"/>
    <property type="evidence" value="ECO:0000318"/>
    <property type="project" value="GO_Central"/>
</dbReference>
<dbReference type="AlphaFoldDB" id="E9AD71"/>
<dbReference type="RefSeq" id="XP_003721900.1">
    <property type="nucleotide sequence ID" value="XM_003721852.1"/>
</dbReference>
<dbReference type="eggNOG" id="KOG2045">
    <property type="taxonomic scope" value="Eukaryota"/>
</dbReference>
<dbReference type="SUPFAM" id="SSF88723">
    <property type="entry name" value="PIN domain-like"/>
    <property type="match status" value="1"/>
</dbReference>
<dbReference type="Gene3D" id="3.40.50.12390">
    <property type="match status" value="1"/>
</dbReference>
<gene>
    <name evidence="3" type="ORF">LMJF_27_0940</name>
</gene>
<feature type="domain" description="Xrn1 N-terminal" evidence="2">
    <location>
        <begin position="1"/>
        <end position="230"/>
    </location>
</feature>